<feature type="compositionally biased region" description="Low complexity" evidence="1">
    <location>
        <begin position="81"/>
        <end position="91"/>
    </location>
</feature>
<evidence type="ECO:0000313" key="4">
    <source>
        <dbReference type="Proteomes" id="UP000051530"/>
    </source>
</evidence>
<dbReference type="GO" id="GO:0003924">
    <property type="term" value="F:GTPase activity"/>
    <property type="evidence" value="ECO:0007669"/>
    <property type="project" value="TreeGrafter"/>
</dbReference>
<dbReference type="Proteomes" id="UP000051530">
    <property type="component" value="Unassembled WGS sequence"/>
</dbReference>
<dbReference type="GO" id="GO:0005525">
    <property type="term" value="F:GTP binding"/>
    <property type="evidence" value="ECO:0007669"/>
    <property type="project" value="TreeGrafter"/>
</dbReference>
<name>A0A0R0LXW8_9MICR</name>
<dbReference type="GO" id="GO:0034511">
    <property type="term" value="F:U3 snoRNA binding"/>
    <property type="evidence" value="ECO:0007669"/>
    <property type="project" value="TreeGrafter"/>
</dbReference>
<dbReference type="GO" id="GO:0000462">
    <property type="term" value="P:maturation of SSU-rRNA from tricistronic rRNA transcript (SSU-rRNA, 5.8S rRNA, LSU-rRNA)"/>
    <property type="evidence" value="ECO:0007669"/>
    <property type="project" value="TreeGrafter"/>
</dbReference>
<evidence type="ECO:0000313" key="3">
    <source>
        <dbReference type="EMBL" id="KRH91876.1"/>
    </source>
</evidence>
<dbReference type="VEuPathDB" id="MicrosporidiaDB:M153_20432000102"/>
<organism evidence="3 4">
    <name type="scientific">Pseudoloma neurophilia</name>
    <dbReference type="NCBI Taxonomy" id="146866"/>
    <lineage>
        <taxon>Eukaryota</taxon>
        <taxon>Fungi</taxon>
        <taxon>Fungi incertae sedis</taxon>
        <taxon>Microsporidia</taxon>
        <taxon>Pseudoloma</taxon>
    </lineage>
</organism>
<protein>
    <submittedName>
        <fullName evidence="3">GTP-binding protein AARP2 involved in 40S ribosome biogenesis</fullName>
    </submittedName>
</protein>
<reference evidence="3 4" key="1">
    <citation type="submission" date="2015-07" db="EMBL/GenBank/DDBJ databases">
        <title>The genome of Pseudoloma neurophilia, a relevant intracellular parasite of the zebrafish.</title>
        <authorList>
            <person name="Ndikumana S."/>
            <person name="Pelin A."/>
            <person name="Sanders J."/>
            <person name="Corradi N."/>
        </authorList>
    </citation>
    <scope>NUCLEOTIDE SEQUENCE [LARGE SCALE GENOMIC DNA]</scope>
    <source>
        <strain evidence="3 4">MK1</strain>
    </source>
</reference>
<feature type="domain" description="Ribosome biogenesis protein BMS1/TSR1 C-terminal" evidence="2">
    <location>
        <begin position="1"/>
        <end position="58"/>
    </location>
</feature>
<evidence type="ECO:0000259" key="2">
    <source>
        <dbReference type="Pfam" id="PF04950"/>
    </source>
</evidence>
<evidence type="ECO:0000256" key="1">
    <source>
        <dbReference type="SAM" id="MobiDB-lite"/>
    </source>
</evidence>
<dbReference type="AlphaFoldDB" id="A0A0R0LXW8"/>
<keyword evidence="4" id="KW-1185">Reference proteome</keyword>
<sequence>MFSSKLEGQKFLQSNIKSLSGIRGIIKKIERTGNFRATFEGNVKNGDTVILNTFVKMEISKYCYPHSEKYYQTRKEYLLSQSQNDLSSSSDDISELNEKPEKSNISGESSSSTSEENGQNAFLMMIGQHIRSNEEKAPKVNLTRLTSQLPLHKRLEKEEIFTSNKKSNLENFILKNR</sequence>
<dbReference type="InterPro" id="IPR007034">
    <property type="entry name" value="BMS1_TSR1_C"/>
</dbReference>
<gene>
    <name evidence="3" type="ORF">M153_20432000102</name>
</gene>
<dbReference type="GO" id="GO:0000479">
    <property type="term" value="P:endonucleolytic cleavage of tricistronic rRNA transcript (SSU-rRNA, 5.8S rRNA, LSU-rRNA)"/>
    <property type="evidence" value="ECO:0007669"/>
    <property type="project" value="TreeGrafter"/>
</dbReference>
<proteinExistence type="predicted"/>
<dbReference type="GO" id="GO:0030686">
    <property type="term" value="C:90S preribosome"/>
    <property type="evidence" value="ECO:0007669"/>
    <property type="project" value="TreeGrafter"/>
</dbReference>
<feature type="non-terminal residue" evidence="3">
    <location>
        <position position="177"/>
    </location>
</feature>
<dbReference type="Pfam" id="PF04950">
    <property type="entry name" value="RIBIOP_C"/>
    <property type="match status" value="1"/>
</dbReference>
<dbReference type="PANTHER" id="PTHR12858:SF2">
    <property type="entry name" value="RIBOSOME BIOGENESIS PROTEIN BMS1 HOMOLOG"/>
    <property type="match status" value="1"/>
</dbReference>
<feature type="compositionally biased region" description="Low complexity" evidence="1">
    <location>
        <begin position="103"/>
        <end position="116"/>
    </location>
</feature>
<comment type="caution">
    <text evidence="3">The sequence shown here is derived from an EMBL/GenBank/DDBJ whole genome shotgun (WGS) entry which is preliminary data.</text>
</comment>
<accession>A0A0R0LXW8</accession>
<dbReference type="EMBL" id="LGUB01001436">
    <property type="protein sequence ID" value="KRH91876.1"/>
    <property type="molecule type" value="Genomic_DNA"/>
</dbReference>
<dbReference type="InterPro" id="IPR039761">
    <property type="entry name" value="Bms1/Tsr1"/>
</dbReference>
<dbReference type="OrthoDB" id="10260897at2759"/>
<feature type="region of interest" description="Disordered" evidence="1">
    <location>
        <begin position="81"/>
        <end position="116"/>
    </location>
</feature>
<dbReference type="PANTHER" id="PTHR12858">
    <property type="entry name" value="RIBOSOME BIOGENESIS PROTEIN"/>
    <property type="match status" value="1"/>
</dbReference>